<evidence type="ECO:0000259" key="2">
    <source>
        <dbReference type="Pfam" id="PF08609"/>
    </source>
</evidence>
<evidence type="ECO:0000256" key="1">
    <source>
        <dbReference type="ARBA" id="ARBA00022737"/>
    </source>
</evidence>
<organism evidence="3 4">
    <name type="scientific">Lottia gigantea</name>
    <name type="common">Giant owl limpet</name>
    <dbReference type="NCBI Taxonomy" id="225164"/>
    <lineage>
        <taxon>Eukaryota</taxon>
        <taxon>Metazoa</taxon>
        <taxon>Spiralia</taxon>
        <taxon>Lophotrochozoa</taxon>
        <taxon>Mollusca</taxon>
        <taxon>Gastropoda</taxon>
        <taxon>Patellogastropoda</taxon>
        <taxon>Lottioidea</taxon>
        <taxon>Lottiidae</taxon>
        <taxon>Lottia</taxon>
    </lineage>
</organism>
<dbReference type="Pfam" id="PF08609">
    <property type="entry name" value="Fes1"/>
    <property type="match status" value="1"/>
</dbReference>
<dbReference type="Proteomes" id="UP000030746">
    <property type="component" value="Unassembled WGS sequence"/>
</dbReference>
<keyword evidence="4" id="KW-1185">Reference proteome</keyword>
<dbReference type="PANTHER" id="PTHR19316:SF18">
    <property type="entry name" value="HSP70-BINDING PROTEIN 1"/>
    <property type="match status" value="1"/>
</dbReference>
<gene>
    <name evidence="3" type="ORF">LOTGIDRAFT_181506</name>
</gene>
<evidence type="ECO:0000313" key="4">
    <source>
        <dbReference type="Proteomes" id="UP000030746"/>
    </source>
</evidence>
<dbReference type="OMA" id="CHVQSGL"/>
<dbReference type="STRING" id="225164.V4AK82"/>
<dbReference type="HOGENOM" id="CLU_049387_0_0_1"/>
<dbReference type="Gene3D" id="1.25.10.10">
    <property type="entry name" value="Leucine-rich Repeat Variant"/>
    <property type="match status" value="1"/>
</dbReference>
<dbReference type="RefSeq" id="XP_009051373.1">
    <property type="nucleotide sequence ID" value="XM_009053125.1"/>
</dbReference>
<sequence length="322" mass="36840">MADGGDRRMIPKDMKGLLRISSEIADPSNANKTSEEVITQMDPERKEFLEKALSELNTDPVQRMKACIHVIKNTDDSEDGVDTKLSALEEILDWCGQIDFAIDFHKIGGFEILPQLLNHEESELRWNCLEVIAEIVQNNPYCQKAVLEHGLMPVLLKMLDTDSNNTVKTKALYALSCLARDDPDSQKKFVELNGFSYLMRAMQTNVEKLQVKASFMLRGMCTSNPEFKDTLCDIGMVEQLIGLVQQDHNQQHEHMMNALLLLVTNHQRAKQIAQKSEFKLIDFLQQRIEFLKGKEEFLEESEYAQQILSIMKQEEDTSTAIR</sequence>
<dbReference type="PANTHER" id="PTHR19316">
    <property type="entry name" value="PROTEIN FOLDING REGULATOR"/>
    <property type="match status" value="1"/>
</dbReference>
<name>V4AK82_LOTGI</name>
<accession>V4AK82</accession>
<evidence type="ECO:0000313" key="3">
    <source>
        <dbReference type="EMBL" id="ESO97507.1"/>
    </source>
</evidence>
<dbReference type="InterPro" id="IPR050693">
    <property type="entry name" value="Hsp70_NEF-Inhibitors"/>
</dbReference>
<dbReference type="GO" id="GO:0000774">
    <property type="term" value="F:adenyl-nucleotide exchange factor activity"/>
    <property type="evidence" value="ECO:0007669"/>
    <property type="project" value="TreeGrafter"/>
</dbReference>
<dbReference type="InterPro" id="IPR011989">
    <property type="entry name" value="ARM-like"/>
</dbReference>
<dbReference type="GO" id="GO:0005783">
    <property type="term" value="C:endoplasmic reticulum"/>
    <property type="evidence" value="ECO:0007669"/>
    <property type="project" value="TreeGrafter"/>
</dbReference>
<protein>
    <recommendedName>
        <fullName evidence="2">Nucleotide exchange factor Fes1 domain-containing protein</fullName>
    </recommendedName>
</protein>
<dbReference type="AlphaFoldDB" id="V4AK82"/>
<dbReference type="Pfam" id="PF13513">
    <property type="entry name" value="HEAT_EZ"/>
    <property type="match status" value="1"/>
</dbReference>
<feature type="domain" description="Nucleotide exchange factor Fes1" evidence="2">
    <location>
        <begin position="14"/>
        <end position="101"/>
    </location>
</feature>
<keyword evidence="1" id="KW-0677">Repeat</keyword>
<dbReference type="InterPro" id="IPR016024">
    <property type="entry name" value="ARM-type_fold"/>
</dbReference>
<reference evidence="3 4" key="1">
    <citation type="journal article" date="2013" name="Nature">
        <title>Insights into bilaterian evolution from three spiralian genomes.</title>
        <authorList>
            <person name="Simakov O."/>
            <person name="Marletaz F."/>
            <person name="Cho S.J."/>
            <person name="Edsinger-Gonzales E."/>
            <person name="Havlak P."/>
            <person name="Hellsten U."/>
            <person name="Kuo D.H."/>
            <person name="Larsson T."/>
            <person name="Lv J."/>
            <person name="Arendt D."/>
            <person name="Savage R."/>
            <person name="Osoegawa K."/>
            <person name="de Jong P."/>
            <person name="Grimwood J."/>
            <person name="Chapman J.A."/>
            <person name="Shapiro H."/>
            <person name="Aerts A."/>
            <person name="Otillar R.P."/>
            <person name="Terry A.Y."/>
            <person name="Boore J.L."/>
            <person name="Grigoriev I.V."/>
            <person name="Lindberg D.R."/>
            <person name="Seaver E.C."/>
            <person name="Weisblat D.A."/>
            <person name="Putnam N.H."/>
            <person name="Rokhsar D.S."/>
        </authorList>
    </citation>
    <scope>NUCLEOTIDE SEQUENCE [LARGE SCALE GENOMIC DNA]</scope>
</reference>
<dbReference type="InterPro" id="IPR013918">
    <property type="entry name" value="Nucleotide_exch_fac_Fes1"/>
</dbReference>
<dbReference type="KEGG" id="lgi:LOTGIDRAFT_181506"/>
<dbReference type="SUPFAM" id="SSF48371">
    <property type="entry name" value="ARM repeat"/>
    <property type="match status" value="1"/>
</dbReference>
<dbReference type="EMBL" id="KB201304">
    <property type="protein sequence ID" value="ESO97507.1"/>
    <property type="molecule type" value="Genomic_DNA"/>
</dbReference>
<proteinExistence type="predicted"/>
<dbReference type="CTD" id="20244447"/>
<dbReference type="OrthoDB" id="10250458at2759"/>
<dbReference type="GeneID" id="20244447"/>